<dbReference type="InterPro" id="IPR045340">
    <property type="entry name" value="DUF6533"/>
</dbReference>
<proteinExistence type="predicted"/>
<feature type="transmembrane region" description="Helical" evidence="2">
    <location>
        <begin position="113"/>
        <end position="131"/>
    </location>
</feature>
<dbReference type="Proteomes" id="UP000613580">
    <property type="component" value="Unassembled WGS sequence"/>
</dbReference>
<feature type="transmembrane region" description="Helical" evidence="2">
    <location>
        <begin position="15"/>
        <end position="33"/>
    </location>
</feature>
<reference evidence="4" key="1">
    <citation type="submission" date="2020-05" db="EMBL/GenBank/DDBJ databases">
        <title>Mycena genomes resolve the evolution of fungal bioluminescence.</title>
        <authorList>
            <person name="Tsai I.J."/>
        </authorList>
    </citation>
    <scope>NUCLEOTIDE SEQUENCE</scope>
    <source>
        <strain evidence="4">110903Hualien_Pintung</strain>
    </source>
</reference>
<evidence type="ECO:0000259" key="3">
    <source>
        <dbReference type="Pfam" id="PF20151"/>
    </source>
</evidence>
<feature type="domain" description="DUF6533" evidence="3">
    <location>
        <begin position="21"/>
        <end position="64"/>
    </location>
</feature>
<dbReference type="EMBL" id="JACAZE010000011">
    <property type="protein sequence ID" value="KAF7304447.1"/>
    <property type="molecule type" value="Genomic_DNA"/>
</dbReference>
<organism evidence="4 5">
    <name type="scientific">Mycena chlorophos</name>
    <name type="common">Agaric fungus</name>
    <name type="synonym">Agaricus chlorophos</name>
    <dbReference type="NCBI Taxonomy" id="658473"/>
    <lineage>
        <taxon>Eukaryota</taxon>
        <taxon>Fungi</taxon>
        <taxon>Dikarya</taxon>
        <taxon>Basidiomycota</taxon>
        <taxon>Agaricomycotina</taxon>
        <taxon>Agaricomycetes</taxon>
        <taxon>Agaricomycetidae</taxon>
        <taxon>Agaricales</taxon>
        <taxon>Marasmiineae</taxon>
        <taxon>Mycenaceae</taxon>
        <taxon>Mycena</taxon>
    </lineage>
</organism>
<feature type="transmembrane region" description="Helical" evidence="2">
    <location>
        <begin position="195"/>
        <end position="215"/>
    </location>
</feature>
<feature type="transmembrane region" description="Helical" evidence="2">
    <location>
        <begin position="236"/>
        <end position="257"/>
    </location>
</feature>
<evidence type="ECO:0000313" key="5">
    <source>
        <dbReference type="Proteomes" id="UP000613580"/>
    </source>
</evidence>
<dbReference type="Pfam" id="PF20151">
    <property type="entry name" value="DUF6533"/>
    <property type="match status" value="1"/>
</dbReference>
<name>A0A8H6ST72_MYCCL</name>
<gene>
    <name evidence="4" type="ORF">HMN09_00846900</name>
</gene>
<accession>A0A8H6ST72</accession>
<keyword evidence="5" id="KW-1185">Reference proteome</keyword>
<evidence type="ECO:0000256" key="1">
    <source>
        <dbReference type="SAM" id="MobiDB-lite"/>
    </source>
</evidence>
<feature type="transmembrane region" description="Helical" evidence="2">
    <location>
        <begin position="143"/>
        <end position="163"/>
    </location>
</feature>
<feature type="transmembrane region" description="Helical" evidence="2">
    <location>
        <begin position="54"/>
        <end position="75"/>
    </location>
</feature>
<feature type="region of interest" description="Disordered" evidence="1">
    <location>
        <begin position="361"/>
        <end position="383"/>
    </location>
</feature>
<keyword evidence="2" id="KW-0812">Transmembrane</keyword>
<dbReference type="AlphaFoldDB" id="A0A8H6ST72"/>
<dbReference type="OrthoDB" id="2745134at2759"/>
<keyword evidence="2" id="KW-0472">Membrane</keyword>
<keyword evidence="2" id="KW-1133">Transmembrane helix</keyword>
<evidence type="ECO:0000313" key="4">
    <source>
        <dbReference type="EMBL" id="KAF7304447.1"/>
    </source>
</evidence>
<evidence type="ECO:0000256" key="2">
    <source>
        <dbReference type="SAM" id="Phobius"/>
    </source>
</evidence>
<sequence length="383" mass="42617">MLETADVVTIYYEIYQSRLLLVIPFTILVYDYLLTLSREVSGFWGLRRPTWSTVFFFLNRYGSIFGTIPIIVQYFSTTTDPTKYAVRSCGFFEFALLVIDDIPDVRCRVYTMYHQYFALFSQVCVAVMLIMRTYALYERSRTILAFMLAVTLAAFSFAVYRILGSDDENTLSPLLQSFGCPVATARPKSVRLGEAWSMMLVFDVMIFGLTLWKALRLYAKHGVTSRTGRSGGLVEILLRDGSVYFALIVIANAFNIASYTMTGPMLRGSATTVTNVTSSVMISRLMLNLRAPSSSSFLFTPNSGTRSNSASRLTRTGASAFTGYGDTRTAAPALTTVAPYYTEHDDEDGDAYALEDLGIGVGLDSEGSGKSKGKQKTRWKDVR</sequence>
<protein>
    <recommendedName>
        <fullName evidence="3">DUF6533 domain-containing protein</fullName>
    </recommendedName>
</protein>
<comment type="caution">
    <text evidence="4">The sequence shown here is derived from an EMBL/GenBank/DDBJ whole genome shotgun (WGS) entry which is preliminary data.</text>
</comment>